<reference evidence="2 3" key="1">
    <citation type="submission" date="2019-03" db="EMBL/GenBank/DDBJ databases">
        <title>Genomic analyses of the natural microbiome of Caenorhabditis elegans.</title>
        <authorList>
            <person name="Samuel B."/>
        </authorList>
    </citation>
    <scope>NUCLEOTIDE SEQUENCE [LARGE SCALE GENOMIC DNA]</scope>
    <source>
        <strain evidence="2 3">JUb89</strain>
    </source>
</reference>
<sequence length="326" mass="38524">MNISVFIFFISIMLVVLMLFYFYLKYSRQSLHTADQDNVPDDYQAQKEPIHRSYGYILIDAAEVEHFDIAFGVKGYEMLTQVFEITDDRILAPAENADVNSIELDFDIENDELELEHRFIPISLNLTDKKLLFPNSFNLELFEIKGEIYSCYISQKLCGNSDLEVASFEQLHLAYQDFMQRLLAMGWKNYFSLYAVRYMTSEYLRVLEDTAWCIAPQQILSLDQFTQCLTSEYQTLFFSLYLDHITMEIEMTKEGTMYTSLYDMNYAFNIAKPSSMTPLHNKTYAEFYDPNALQELRRRCLKERTENEREARKQGYQIDTHYIDSF</sequence>
<feature type="transmembrane region" description="Helical" evidence="1">
    <location>
        <begin position="6"/>
        <end position="24"/>
    </location>
</feature>
<protein>
    <submittedName>
        <fullName evidence="2">Uncharacterized protein</fullName>
    </submittedName>
</protein>
<organism evidence="2 3">
    <name type="scientific">Acinetobacter calcoaceticus</name>
    <dbReference type="NCBI Taxonomy" id="471"/>
    <lineage>
        <taxon>Bacteria</taxon>
        <taxon>Pseudomonadati</taxon>
        <taxon>Pseudomonadota</taxon>
        <taxon>Gammaproteobacteria</taxon>
        <taxon>Moraxellales</taxon>
        <taxon>Moraxellaceae</taxon>
        <taxon>Acinetobacter</taxon>
        <taxon>Acinetobacter calcoaceticus/baumannii complex</taxon>
    </lineage>
</organism>
<dbReference type="Proteomes" id="UP000294963">
    <property type="component" value="Unassembled WGS sequence"/>
</dbReference>
<keyword evidence="1" id="KW-1133">Transmembrane helix</keyword>
<keyword evidence="1" id="KW-0472">Membrane</keyword>
<proteinExistence type="predicted"/>
<accession>A0A4V2R1T2</accession>
<gene>
    <name evidence="2" type="ORF">EC844_10227</name>
</gene>
<evidence type="ECO:0000256" key="1">
    <source>
        <dbReference type="SAM" id="Phobius"/>
    </source>
</evidence>
<comment type="caution">
    <text evidence="2">The sequence shown here is derived from an EMBL/GenBank/DDBJ whole genome shotgun (WGS) entry which is preliminary data.</text>
</comment>
<dbReference type="AlphaFoldDB" id="A0A4V2R1T2"/>
<keyword evidence="3" id="KW-1185">Reference proteome</keyword>
<evidence type="ECO:0000313" key="2">
    <source>
        <dbReference type="EMBL" id="TCM69768.1"/>
    </source>
</evidence>
<evidence type="ECO:0000313" key="3">
    <source>
        <dbReference type="Proteomes" id="UP000294963"/>
    </source>
</evidence>
<keyword evidence="1" id="KW-0812">Transmembrane</keyword>
<name>A0A4V2R1T2_ACICA</name>
<dbReference type="EMBL" id="SLVJ01000002">
    <property type="protein sequence ID" value="TCM69768.1"/>
    <property type="molecule type" value="Genomic_DNA"/>
</dbReference>